<dbReference type="GO" id="GO:0003700">
    <property type="term" value="F:DNA-binding transcription factor activity"/>
    <property type="evidence" value="ECO:0007669"/>
    <property type="project" value="InterPro"/>
</dbReference>
<dbReference type="SUPFAM" id="SSF46785">
    <property type="entry name" value="Winged helix' DNA-binding domain"/>
    <property type="match status" value="1"/>
</dbReference>
<dbReference type="PROSITE" id="PS50987">
    <property type="entry name" value="HTH_ARSR_2"/>
    <property type="match status" value="1"/>
</dbReference>
<dbReference type="InterPro" id="IPR051081">
    <property type="entry name" value="HTH_MetalResp_TranReg"/>
</dbReference>
<dbReference type="InterPro" id="IPR001845">
    <property type="entry name" value="HTH_ArsR_DNA-bd_dom"/>
</dbReference>
<name>A0A653EX47_9MYCO</name>
<dbReference type="PRINTS" id="PR00778">
    <property type="entry name" value="HTHARSR"/>
</dbReference>
<sequence length="122" mass="13412">MADRANRDRLVLLPSQPNGVEVVAKFFRALGDPVRLRLLEFLLHDEHTVTECVGHVGLSQGRVSAHLACLSDCGYVRLRRAGRFSYFKVTDPRVGELVLLARSLAADNTAALAACMRISPQP</sequence>
<evidence type="ECO:0000256" key="3">
    <source>
        <dbReference type="ARBA" id="ARBA00023163"/>
    </source>
</evidence>
<dbReference type="NCBIfam" id="NF033788">
    <property type="entry name" value="HTH_metalloreg"/>
    <property type="match status" value="1"/>
</dbReference>
<dbReference type="EMBL" id="LR589125">
    <property type="protein sequence ID" value="VTP01958.1"/>
    <property type="molecule type" value="Genomic_DNA"/>
</dbReference>
<feature type="domain" description="HTH arsR-type" evidence="4">
    <location>
        <begin position="15"/>
        <end position="109"/>
    </location>
</feature>
<dbReference type="PANTHER" id="PTHR33154">
    <property type="entry name" value="TRANSCRIPTIONAL REGULATOR, ARSR FAMILY"/>
    <property type="match status" value="1"/>
</dbReference>
<keyword evidence="3" id="KW-0804">Transcription</keyword>
<dbReference type="AlphaFoldDB" id="A0A653EX47"/>
<keyword evidence="1" id="KW-0805">Transcription regulation</keyword>
<proteinExistence type="predicted"/>
<dbReference type="SMART" id="SM00418">
    <property type="entry name" value="HTH_ARSR"/>
    <property type="match status" value="1"/>
</dbReference>
<dbReference type="InterPro" id="IPR036390">
    <property type="entry name" value="WH_DNA-bd_sf"/>
</dbReference>
<dbReference type="PANTHER" id="PTHR33154:SF36">
    <property type="entry name" value="TRANSCRIPTIONAL REGULATOR"/>
    <property type="match status" value="1"/>
</dbReference>
<reference evidence="5" key="1">
    <citation type="submission" date="2019-05" db="EMBL/GenBank/DDBJ databases">
        <authorList>
            <person name="Naeem R."/>
            <person name="Antony C."/>
            <person name="Guan Q."/>
        </authorList>
    </citation>
    <scope>NUCLEOTIDE SEQUENCE</scope>
    <source>
        <strain evidence="5">2</strain>
    </source>
</reference>
<dbReference type="Gene3D" id="1.10.10.10">
    <property type="entry name" value="Winged helix-like DNA-binding domain superfamily/Winged helix DNA-binding domain"/>
    <property type="match status" value="1"/>
</dbReference>
<evidence type="ECO:0000313" key="5">
    <source>
        <dbReference type="EMBL" id="VTP01958.1"/>
    </source>
</evidence>
<keyword evidence="2" id="KW-0238">DNA-binding</keyword>
<dbReference type="GO" id="GO:0003677">
    <property type="term" value="F:DNA binding"/>
    <property type="evidence" value="ECO:0007669"/>
    <property type="project" value="UniProtKB-KW"/>
</dbReference>
<dbReference type="InterPro" id="IPR011991">
    <property type="entry name" value="ArsR-like_HTH"/>
</dbReference>
<gene>
    <name evidence="5" type="ORF">BIN_B_04302</name>
</gene>
<accession>A0A653EX47</accession>
<dbReference type="Pfam" id="PF01022">
    <property type="entry name" value="HTH_5"/>
    <property type="match status" value="1"/>
</dbReference>
<evidence type="ECO:0000259" key="4">
    <source>
        <dbReference type="PROSITE" id="PS50987"/>
    </source>
</evidence>
<evidence type="ECO:0000256" key="2">
    <source>
        <dbReference type="ARBA" id="ARBA00023125"/>
    </source>
</evidence>
<organism evidence="5">
    <name type="scientific">Mycobacterium riyadhense</name>
    <dbReference type="NCBI Taxonomy" id="486698"/>
    <lineage>
        <taxon>Bacteria</taxon>
        <taxon>Bacillati</taxon>
        <taxon>Actinomycetota</taxon>
        <taxon>Actinomycetes</taxon>
        <taxon>Mycobacteriales</taxon>
        <taxon>Mycobacteriaceae</taxon>
        <taxon>Mycobacterium</taxon>
    </lineage>
</organism>
<dbReference type="InterPro" id="IPR036388">
    <property type="entry name" value="WH-like_DNA-bd_sf"/>
</dbReference>
<protein>
    <submittedName>
        <fullName evidence="5">Putative HTH-type transcriptional regulator/MT0088</fullName>
    </submittedName>
</protein>
<evidence type="ECO:0000256" key="1">
    <source>
        <dbReference type="ARBA" id="ARBA00023015"/>
    </source>
</evidence>
<dbReference type="CDD" id="cd00090">
    <property type="entry name" value="HTH_ARSR"/>
    <property type="match status" value="1"/>
</dbReference>